<feature type="domain" description="Serine hydrolase" evidence="2">
    <location>
        <begin position="1"/>
        <end position="267"/>
    </location>
</feature>
<gene>
    <name evidence="3" type="primary">FUB4</name>
    <name evidence="3" type="ORF">DBV05_g9420</name>
</gene>
<evidence type="ECO:0000313" key="3">
    <source>
        <dbReference type="EMBL" id="KAB2571928.1"/>
    </source>
</evidence>
<evidence type="ECO:0000256" key="1">
    <source>
        <dbReference type="ARBA" id="ARBA00022801"/>
    </source>
</evidence>
<dbReference type="GO" id="GO:0019748">
    <property type="term" value="P:secondary metabolic process"/>
    <property type="evidence" value="ECO:0007669"/>
    <property type="project" value="TreeGrafter"/>
</dbReference>
<evidence type="ECO:0000313" key="4">
    <source>
        <dbReference type="Proteomes" id="UP000325902"/>
    </source>
</evidence>
<dbReference type="Gene3D" id="3.40.50.1820">
    <property type="entry name" value="alpha/beta hydrolase"/>
    <property type="match status" value="1"/>
</dbReference>
<dbReference type="Proteomes" id="UP000325902">
    <property type="component" value="Unassembled WGS sequence"/>
</dbReference>
<dbReference type="EMBL" id="VCHE01000089">
    <property type="protein sequence ID" value="KAB2571928.1"/>
    <property type="molecule type" value="Genomic_DNA"/>
</dbReference>
<dbReference type="InterPro" id="IPR005645">
    <property type="entry name" value="FSH-like_dom"/>
</dbReference>
<dbReference type="PANTHER" id="PTHR48070">
    <property type="entry name" value="ESTERASE OVCA2"/>
    <property type="match status" value="1"/>
</dbReference>
<accession>A0A5N5D2M1</accession>
<dbReference type="GO" id="GO:0016787">
    <property type="term" value="F:hydrolase activity"/>
    <property type="evidence" value="ECO:0007669"/>
    <property type="project" value="UniProtKB-KW"/>
</dbReference>
<dbReference type="GO" id="GO:0005737">
    <property type="term" value="C:cytoplasm"/>
    <property type="evidence" value="ECO:0007669"/>
    <property type="project" value="TreeGrafter"/>
</dbReference>
<keyword evidence="1 3" id="KW-0378">Hydrolase</keyword>
<name>A0A5N5D2M1_9PEZI</name>
<proteinExistence type="predicted"/>
<protein>
    <submittedName>
        <fullName evidence="3">Hydrolase FUB4</fullName>
    </submittedName>
</protein>
<dbReference type="GO" id="GO:0005634">
    <property type="term" value="C:nucleus"/>
    <property type="evidence" value="ECO:0007669"/>
    <property type="project" value="TreeGrafter"/>
</dbReference>
<sequence>MRILCLHGVGSSAAILESQLRPFMRAVDPCVEFVFVDGPVPSPRGPGMAAFLDGHFFSHTSSYSPSGMSDALAHLSDFIADVGPFDGVLGFSQGAALALSYIHQQQTRREPPPFRFALCFSSVIPCSGDAEYCHDVVQRLLALPAGSEITSSYPSAAEEGLSADAALFVEVLRRTILPAKKHNALLPDYDVGVYTDGDGSEAPRLMCGPLLREKIAVPTVHVVGKRDHHFMRNMSDVAHGICDERLSRRLEHSGGHQPPQKDGEVKAVVRAMEWAIRMSERTATLHL</sequence>
<dbReference type="PANTHER" id="PTHR48070:SF4">
    <property type="entry name" value="ESTERASE ALNB"/>
    <property type="match status" value="1"/>
</dbReference>
<keyword evidence="4" id="KW-1185">Reference proteome</keyword>
<dbReference type="OrthoDB" id="2094269at2759"/>
<comment type="caution">
    <text evidence="3">The sequence shown here is derived from an EMBL/GenBank/DDBJ whole genome shotgun (WGS) entry which is preliminary data.</text>
</comment>
<dbReference type="SUPFAM" id="SSF53474">
    <property type="entry name" value="alpha/beta-Hydrolases"/>
    <property type="match status" value="1"/>
</dbReference>
<dbReference type="Pfam" id="PF03959">
    <property type="entry name" value="FSH1"/>
    <property type="match status" value="1"/>
</dbReference>
<dbReference type="InterPro" id="IPR050593">
    <property type="entry name" value="LovG"/>
</dbReference>
<organism evidence="3 4">
    <name type="scientific">Lasiodiplodia theobromae</name>
    <dbReference type="NCBI Taxonomy" id="45133"/>
    <lineage>
        <taxon>Eukaryota</taxon>
        <taxon>Fungi</taxon>
        <taxon>Dikarya</taxon>
        <taxon>Ascomycota</taxon>
        <taxon>Pezizomycotina</taxon>
        <taxon>Dothideomycetes</taxon>
        <taxon>Dothideomycetes incertae sedis</taxon>
        <taxon>Botryosphaeriales</taxon>
        <taxon>Botryosphaeriaceae</taxon>
        <taxon>Lasiodiplodia</taxon>
    </lineage>
</organism>
<reference evidence="3 4" key="1">
    <citation type="journal article" date="2019" name="Sci. Rep.">
        <title>A multi-omics analysis of the grapevine pathogen Lasiodiplodia theobromae reveals that temperature affects the expression of virulence- and pathogenicity-related genes.</title>
        <authorList>
            <person name="Felix C."/>
            <person name="Meneses R."/>
            <person name="Goncalves M.F.M."/>
            <person name="Tilleman L."/>
            <person name="Duarte A.S."/>
            <person name="Jorrin-Novo J.V."/>
            <person name="Van de Peer Y."/>
            <person name="Deforce D."/>
            <person name="Van Nieuwerburgh F."/>
            <person name="Esteves A.C."/>
            <person name="Alves A."/>
        </authorList>
    </citation>
    <scope>NUCLEOTIDE SEQUENCE [LARGE SCALE GENOMIC DNA]</scope>
    <source>
        <strain evidence="3 4">LA-SOL3</strain>
    </source>
</reference>
<dbReference type="AlphaFoldDB" id="A0A5N5D2M1"/>
<evidence type="ECO:0000259" key="2">
    <source>
        <dbReference type="Pfam" id="PF03959"/>
    </source>
</evidence>
<dbReference type="InterPro" id="IPR029058">
    <property type="entry name" value="AB_hydrolase_fold"/>
</dbReference>